<comment type="caution">
    <text evidence="3">The sequence shown here is derived from an EMBL/GenBank/DDBJ whole genome shotgun (WGS) entry which is preliminary data.</text>
</comment>
<dbReference type="PANTHER" id="PTHR30005:SF0">
    <property type="entry name" value="RETROGRADE REGULATION PROTEIN 2"/>
    <property type="match status" value="1"/>
</dbReference>
<reference evidence="4" key="1">
    <citation type="journal article" date="2019" name="Int. J. Syst. Evol. Microbiol.">
        <title>The Global Catalogue of Microorganisms (GCM) 10K type strain sequencing project: providing services to taxonomists for standard genome sequencing and annotation.</title>
        <authorList>
            <consortium name="The Broad Institute Genomics Platform"/>
            <consortium name="The Broad Institute Genome Sequencing Center for Infectious Disease"/>
            <person name="Wu L."/>
            <person name="Ma J."/>
        </authorList>
    </citation>
    <scope>NUCLEOTIDE SEQUENCE [LARGE SCALE GENOMIC DNA]</scope>
    <source>
        <strain evidence="4">CCUG 67170</strain>
    </source>
</reference>
<dbReference type="EMBL" id="JBHRZV010000051">
    <property type="protein sequence ID" value="MFC3928741.1"/>
    <property type="molecule type" value="Genomic_DNA"/>
</dbReference>
<dbReference type="InterPro" id="IPR050273">
    <property type="entry name" value="GppA/Ppx_hydrolase"/>
</dbReference>
<evidence type="ECO:0000259" key="2">
    <source>
        <dbReference type="Pfam" id="PF02541"/>
    </source>
</evidence>
<dbReference type="Gene3D" id="3.30.420.150">
    <property type="entry name" value="Exopolyphosphatase. Domain 2"/>
    <property type="match status" value="1"/>
</dbReference>
<dbReference type="InterPro" id="IPR043129">
    <property type="entry name" value="ATPase_NBD"/>
</dbReference>
<sequence>MNYGIVDIGSNTIRLNIYQVQRGRYSVLFTKKYTIGLAAYVEDSQLSPEGLAILLETLTEIKSIQTIVTMQALHVFATASLRNVTNQDDILEAVQDQLGISIDLLSQNNEADLTHLGIREVFGLEDGLSIDIGGGSTEIALFENGRAIQDVYLDKGSLNLYKQAISDILPTVQEVISIHKTVTELILDQDPTGTYPTITGTGGAIRAVGKVIKKLYRTGDATHFTRQQAEKLLTGLLVKDKKTLTTVLKVTPERIHTLTPGLIILLETMRTFNSQEVILVSTGIREGYLKKLLMDKQEWA</sequence>
<evidence type="ECO:0000256" key="1">
    <source>
        <dbReference type="ARBA" id="ARBA00007125"/>
    </source>
</evidence>
<keyword evidence="4" id="KW-1185">Reference proteome</keyword>
<accession>A0ABV8CX54</accession>
<protein>
    <submittedName>
        <fullName evidence="3">Exopolyphosphatase</fullName>
    </submittedName>
</protein>
<comment type="similarity">
    <text evidence="1">Belongs to the GppA/Ppx family.</text>
</comment>
<dbReference type="SUPFAM" id="SSF53067">
    <property type="entry name" value="Actin-like ATPase domain"/>
    <property type="match status" value="2"/>
</dbReference>
<evidence type="ECO:0000313" key="4">
    <source>
        <dbReference type="Proteomes" id="UP001595807"/>
    </source>
</evidence>
<dbReference type="Gene3D" id="3.30.420.40">
    <property type="match status" value="1"/>
</dbReference>
<dbReference type="InterPro" id="IPR003695">
    <property type="entry name" value="Ppx_GppA_N"/>
</dbReference>
<name>A0ABV8CX54_9STRE</name>
<dbReference type="PANTHER" id="PTHR30005">
    <property type="entry name" value="EXOPOLYPHOSPHATASE"/>
    <property type="match status" value="1"/>
</dbReference>
<feature type="domain" description="Ppx/GppA phosphatase N-terminal" evidence="2">
    <location>
        <begin position="17"/>
        <end position="293"/>
    </location>
</feature>
<dbReference type="Pfam" id="PF02541">
    <property type="entry name" value="Ppx-GppA"/>
    <property type="match status" value="1"/>
</dbReference>
<dbReference type="Proteomes" id="UP001595807">
    <property type="component" value="Unassembled WGS sequence"/>
</dbReference>
<organism evidence="3 4">
    <name type="scientific">Streptococcus caprae</name>
    <dbReference type="NCBI Taxonomy" id="1640501"/>
    <lineage>
        <taxon>Bacteria</taxon>
        <taxon>Bacillati</taxon>
        <taxon>Bacillota</taxon>
        <taxon>Bacilli</taxon>
        <taxon>Lactobacillales</taxon>
        <taxon>Streptococcaceae</taxon>
        <taxon>Streptococcus</taxon>
    </lineage>
</organism>
<proteinExistence type="inferred from homology"/>
<gene>
    <name evidence="3" type="ORF">ACFORF_09245</name>
</gene>
<dbReference type="RefSeq" id="WP_380427577.1">
    <property type="nucleotide sequence ID" value="NZ_JBHRZV010000051.1"/>
</dbReference>
<dbReference type="CDD" id="cd24052">
    <property type="entry name" value="ASKHA_NBD_HpPPX-GppA-like"/>
    <property type="match status" value="1"/>
</dbReference>
<evidence type="ECO:0000313" key="3">
    <source>
        <dbReference type="EMBL" id="MFC3928741.1"/>
    </source>
</evidence>